<evidence type="ECO:0000256" key="4">
    <source>
        <dbReference type="ARBA" id="ARBA00023136"/>
    </source>
</evidence>
<feature type="transmembrane region" description="Helical" evidence="5">
    <location>
        <begin position="309"/>
        <end position="328"/>
    </location>
</feature>
<proteinExistence type="predicted"/>
<evidence type="ECO:0000256" key="1">
    <source>
        <dbReference type="ARBA" id="ARBA00004141"/>
    </source>
</evidence>
<evidence type="ECO:0000256" key="5">
    <source>
        <dbReference type="SAM" id="Phobius"/>
    </source>
</evidence>
<keyword evidence="2 5" id="KW-0812">Transmembrane</keyword>
<feature type="transmembrane region" description="Helical" evidence="5">
    <location>
        <begin position="220"/>
        <end position="242"/>
    </location>
</feature>
<dbReference type="Pfam" id="PF07690">
    <property type="entry name" value="MFS_1"/>
    <property type="match status" value="1"/>
</dbReference>
<evidence type="ECO:0000259" key="6">
    <source>
        <dbReference type="PROSITE" id="PS50850"/>
    </source>
</evidence>
<dbReference type="InterPro" id="IPR011701">
    <property type="entry name" value="MFS"/>
</dbReference>
<feature type="transmembrane region" description="Helical" evidence="5">
    <location>
        <begin position="105"/>
        <end position="127"/>
    </location>
</feature>
<feature type="transmembrane region" description="Helical" evidence="5">
    <location>
        <begin position="52"/>
        <end position="72"/>
    </location>
</feature>
<dbReference type="InterPro" id="IPR020846">
    <property type="entry name" value="MFS_dom"/>
</dbReference>
<feature type="transmembrane region" description="Helical" evidence="5">
    <location>
        <begin position="254"/>
        <end position="276"/>
    </location>
</feature>
<dbReference type="GO" id="GO:0046943">
    <property type="term" value="F:carboxylic acid transmembrane transporter activity"/>
    <property type="evidence" value="ECO:0007669"/>
    <property type="project" value="TreeGrafter"/>
</dbReference>
<comment type="caution">
    <text evidence="7">The sequence shown here is derived from an EMBL/GenBank/DDBJ whole genome shotgun (WGS) entry which is preliminary data.</text>
</comment>
<organism evidence="7 8">
    <name type="scientific">Sphingobium nicotianae</name>
    <dbReference type="NCBI Taxonomy" id="2782607"/>
    <lineage>
        <taxon>Bacteria</taxon>
        <taxon>Pseudomonadati</taxon>
        <taxon>Pseudomonadota</taxon>
        <taxon>Alphaproteobacteria</taxon>
        <taxon>Sphingomonadales</taxon>
        <taxon>Sphingomonadaceae</taxon>
        <taxon>Sphingobium</taxon>
    </lineage>
</organism>
<feature type="transmembrane region" description="Helical" evidence="5">
    <location>
        <begin position="340"/>
        <end position="369"/>
    </location>
</feature>
<sequence>MDQRIDSPAHGWRGFLLIMLALVVEGFDLQAANFAAPSIVAQFGISRAQVGPLLSASLVGVFFGAVFIGPLGDRYGRRMILILSCLSYGLLSFVCVFATSLIHLIFLRFLIGIGLGAVMPNALALAGEFAPRKHLARSMGLVGIGITFGGVVAGAVSAWLLPTHGWQSIFVVGGILPIAIAAILWLGLTESPVLTREVMARTGKWQFAAILSPLYRPRTLAIWGIYTFLLMCVYLLGGWIPLLIKDQGFSERTAALVATAYHSGGVVGGIVASLLLSERYWRILALFAGAAAVCLAALAANAWSLVPLTMLIVLAGALVTGTQNCINGSTGASYPPQMRAAGLGIALGFGRIGSVMGPLAGSLALILGFGTPRHFFVLPVLPLAICSLLGLWLARHTGQASAKITGESST</sequence>
<evidence type="ECO:0000313" key="8">
    <source>
        <dbReference type="Proteomes" id="UP001138757"/>
    </source>
</evidence>
<comment type="subcellular location">
    <subcellularLocation>
        <location evidence="1">Membrane</location>
        <topology evidence="1">Multi-pass membrane protein</topology>
    </subcellularLocation>
</comment>
<feature type="transmembrane region" description="Helical" evidence="5">
    <location>
        <begin position="375"/>
        <end position="394"/>
    </location>
</feature>
<keyword evidence="4 5" id="KW-0472">Membrane</keyword>
<feature type="transmembrane region" description="Helical" evidence="5">
    <location>
        <begin position="283"/>
        <end position="303"/>
    </location>
</feature>
<reference evidence="7" key="1">
    <citation type="submission" date="2021-05" db="EMBL/GenBank/DDBJ databases">
        <title>Genome of Sphingobium sp. strain.</title>
        <authorList>
            <person name="Fan R."/>
        </authorList>
    </citation>
    <scope>NUCLEOTIDE SEQUENCE</scope>
    <source>
        <strain evidence="7">H33</strain>
    </source>
</reference>
<dbReference type="AlphaFoldDB" id="A0A9X1DA40"/>
<accession>A0A9X1DA40</accession>
<evidence type="ECO:0000256" key="2">
    <source>
        <dbReference type="ARBA" id="ARBA00022692"/>
    </source>
</evidence>
<feature type="transmembrane region" description="Helical" evidence="5">
    <location>
        <begin position="139"/>
        <end position="160"/>
    </location>
</feature>
<keyword evidence="8" id="KW-1185">Reference proteome</keyword>
<protein>
    <submittedName>
        <fullName evidence="7">MFS transporter</fullName>
    </submittedName>
</protein>
<dbReference type="PANTHER" id="PTHR23508">
    <property type="entry name" value="CARBOXYLIC ACID TRANSPORTER PROTEIN HOMOLOG"/>
    <property type="match status" value="1"/>
</dbReference>
<gene>
    <name evidence="7" type="ORF">KK488_04360</name>
</gene>
<dbReference type="GO" id="GO:0005886">
    <property type="term" value="C:plasma membrane"/>
    <property type="evidence" value="ECO:0007669"/>
    <property type="project" value="TreeGrafter"/>
</dbReference>
<dbReference type="RefSeq" id="WP_214621904.1">
    <property type="nucleotide sequence ID" value="NZ_JAHGAW010000002.1"/>
</dbReference>
<dbReference type="PROSITE" id="PS50850">
    <property type="entry name" value="MFS"/>
    <property type="match status" value="1"/>
</dbReference>
<keyword evidence="3 5" id="KW-1133">Transmembrane helix</keyword>
<dbReference type="PANTHER" id="PTHR23508:SF10">
    <property type="entry name" value="CARBOXYLIC ACID TRANSPORTER PROTEIN HOMOLOG"/>
    <property type="match status" value="1"/>
</dbReference>
<dbReference type="Proteomes" id="UP001138757">
    <property type="component" value="Unassembled WGS sequence"/>
</dbReference>
<feature type="transmembrane region" description="Helical" evidence="5">
    <location>
        <begin position="166"/>
        <end position="188"/>
    </location>
</feature>
<dbReference type="SUPFAM" id="SSF103473">
    <property type="entry name" value="MFS general substrate transporter"/>
    <property type="match status" value="1"/>
</dbReference>
<evidence type="ECO:0000256" key="3">
    <source>
        <dbReference type="ARBA" id="ARBA00022989"/>
    </source>
</evidence>
<feature type="domain" description="Major facilitator superfamily (MFS) profile" evidence="6">
    <location>
        <begin position="14"/>
        <end position="398"/>
    </location>
</feature>
<feature type="transmembrane region" description="Helical" evidence="5">
    <location>
        <begin position="12"/>
        <end position="32"/>
    </location>
</feature>
<name>A0A9X1DA40_9SPHN</name>
<feature type="transmembrane region" description="Helical" evidence="5">
    <location>
        <begin position="79"/>
        <end position="99"/>
    </location>
</feature>
<evidence type="ECO:0000313" key="7">
    <source>
        <dbReference type="EMBL" id="MBT2186173.1"/>
    </source>
</evidence>
<dbReference type="InterPro" id="IPR036259">
    <property type="entry name" value="MFS_trans_sf"/>
</dbReference>
<dbReference type="EMBL" id="JAHGAW010000002">
    <property type="protein sequence ID" value="MBT2186173.1"/>
    <property type="molecule type" value="Genomic_DNA"/>
</dbReference>
<dbReference type="Gene3D" id="1.20.1250.20">
    <property type="entry name" value="MFS general substrate transporter like domains"/>
    <property type="match status" value="1"/>
</dbReference>